<feature type="transmembrane region" description="Helical" evidence="1">
    <location>
        <begin position="45"/>
        <end position="64"/>
    </location>
</feature>
<organism evidence="2 3">
    <name type="scientific">Candidatus Sungiibacteriota bacterium</name>
    <dbReference type="NCBI Taxonomy" id="2750080"/>
    <lineage>
        <taxon>Bacteria</taxon>
        <taxon>Candidatus Sungiibacteriota</taxon>
    </lineage>
</organism>
<feature type="transmembrane region" description="Helical" evidence="1">
    <location>
        <begin position="20"/>
        <end position="39"/>
    </location>
</feature>
<evidence type="ECO:0000313" key="3">
    <source>
        <dbReference type="Proteomes" id="UP000704960"/>
    </source>
</evidence>
<dbReference type="Pfam" id="PF12666">
    <property type="entry name" value="PrgI"/>
    <property type="match status" value="1"/>
</dbReference>
<keyword evidence="1" id="KW-0472">Membrane</keyword>
<accession>A0A933DRH4</accession>
<dbReference type="InterPro" id="IPR024414">
    <property type="entry name" value="Uncharacterised_PrgI"/>
</dbReference>
<dbReference type="EMBL" id="JACQMJ010000004">
    <property type="protein sequence ID" value="MBI4132160.1"/>
    <property type="molecule type" value="Genomic_DNA"/>
</dbReference>
<name>A0A933DRH4_9BACT</name>
<dbReference type="AlphaFoldDB" id="A0A933DRH4"/>
<evidence type="ECO:0000313" key="2">
    <source>
        <dbReference type="EMBL" id="MBI4132160.1"/>
    </source>
</evidence>
<proteinExistence type="predicted"/>
<gene>
    <name evidence="2" type="ORF">HY474_00840</name>
</gene>
<keyword evidence="1" id="KW-1133">Transmembrane helix</keyword>
<dbReference type="Proteomes" id="UP000704960">
    <property type="component" value="Unassembled WGS sequence"/>
</dbReference>
<sequence length="139" mass="15532">MQQYQVPQFITIEDRIIGPLTLKQFLYLLGAAAIGFIGWSLLHFILFILITLPVAGLFVAMAFLKINDRPLPAILAAAIGYYLKPRLYLWRKTPPPLIPKKAPTPAPPSPLAGIPKLSESKLDDLAWSLDIKERLEDRG</sequence>
<keyword evidence="1" id="KW-0812">Transmembrane</keyword>
<evidence type="ECO:0000256" key="1">
    <source>
        <dbReference type="SAM" id="Phobius"/>
    </source>
</evidence>
<protein>
    <submittedName>
        <fullName evidence="2">PrgI family protein</fullName>
    </submittedName>
</protein>
<comment type="caution">
    <text evidence="2">The sequence shown here is derived from an EMBL/GenBank/DDBJ whole genome shotgun (WGS) entry which is preliminary data.</text>
</comment>
<reference evidence="2" key="1">
    <citation type="submission" date="2020-07" db="EMBL/GenBank/DDBJ databases">
        <title>Huge and variable diversity of episymbiotic CPR bacteria and DPANN archaea in groundwater ecosystems.</title>
        <authorList>
            <person name="He C.Y."/>
            <person name="Keren R."/>
            <person name="Whittaker M."/>
            <person name="Farag I.F."/>
            <person name="Doudna J."/>
            <person name="Cate J.H.D."/>
            <person name="Banfield J.F."/>
        </authorList>
    </citation>
    <scope>NUCLEOTIDE SEQUENCE</scope>
    <source>
        <strain evidence="2">NC_groundwater_1226_Ag_S-0.1um_59_124</strain>
    </source>
</reference>